<sequence>MRKILLLTGIVFATVWSSTQAQGIDSLLNKLETQYPQEKLYLHYDKNAYNPGETIWIKAYLTAANMLSNISKNVYTELVDGKGKVLQRKITPVVMAGAATSVDIPASFADTVVYVRAYTSWMLNFDPDFLYSKAIPVISKTPPAKKTVAPNPGRVTFFPEGGDLIEGLPSRVAFRFEDTRGLPLALSGEVQSSKGESIAKFKSVHDGLGYFDLTPQPGETYTALWKDAAGKPQKTTLPAARPQGIVLEVSNTASGIQFTVKRRPDAPAELQALQIVAQEQQQMVYQAKLNMAKTESVRAAIPTDNLASGIVQLTVLTHDNKPLAERIVFVNHQDYYFITDVNAQVKGLDKRAKNVIQVDVPDTIVCNLSIAITDAGLNPAQPQDEDIYSHILLTGDLKGYIHNPGYYFSSEADSVQQHLDLVMMSNGWRRFKWEDVVAQKWPAIKYMPDNYVSVVGNISGLNKSELVQREITGILVMKSEGQDILQIPVSREGKFGIEGMLFYDTAKLYYQFADDKNKVLTDKAVFDIKNSFINQISIFKPDSNQFLTVPRFSNDVLTRNRDMNQMNTLLADSKLKVKTLQGVTVTAKGKSKKDQLDEQYTSGLFRGGDGYTFITEDDPSAVGSMTVLQYLQGKVAGLNITGAGTNMSMSWRGGTPSLFYNEMPGDVQLIQNLNMNDVAMIKVFRPPFFGAMGGGSGGAIAVYTKKGAANKNDNVKGLNFAKIAGYVPEKQFFSPDYSKLDEPNNEPDNRTTLYWNPTIYTDKNSRRNFYTFYNNDVTRKIRVVIEGVNAEGKLTHSEKIY</sequence>
<feature type="signal peptide" evidence="1">
    <location>
        <begin position="1"/>
        <end position="21"/>
    </location>
</feature>
<dbReference type="EMBL" id="BBWV01000001">
    <property type="protein sequence ID" value="GAO42157.1"/>
    <property type="molecule type" value="Genomic_DNA"/>
</dbReference>
<accession>A0A0E9MWN2</accession>
<feature type="chain" id="PRO_5002429833" description="TonB-dependent receptor" evidence="1">
    <location>
        <begin position="22"/>
        <end position="801"/>
    </location>
</feature>
<reference evidence="2 3" key="1">
    <citation type="submission" date="2015-04" db="EMBL/GenBank/DDBJ databases">
        <title>Whole genome shotgun sequence of Flavihumibacter petaseus NBRC 106054.</title>
        <authorList>
            <person name="Miyazawa S."/>
            <person name="Hosoyama A."/>
            <person name="Hashimoto M."/>
            <person name="Noguchi M."/>
            <person name="Tsuchikane K."/>
            <person name="Ohji S."/>
            <person name="Yamazoe A."/>
            <person name="Ichikawa N."/>
            <person name="Kimura A."/>
            <person name="Fujita N."/>
        </authorList>
    </citation>
    <scope>NUCLEOTIDE SEQUENCE [LARGE SCALE GENOMIC DNA]</scope>
    <source>
        <strain evidence="2 3">NBRC 106054</strain>
    </source>
</reference>
<name>A0A0E9MWN2_9BACT</name>
<comment type="caution">
    <text evidence="2">The sequence shown here is derived from an EMBL/GenBank/DDBJ whole genome shotgun (WGS) entry which is preliminary data.</text>
</comment>
<organism evidence="2 3">
    <name type="scientific">Flavihumibacter petaseus NBRC 106054</name>
    <dbReference type="NCBI Taxonomy" id="1220578"/>
    <lineage>
        <taxon>Bacteria</taxon>
        <taxon>Pseudomonadati</taxon>
        <taxon>Bacteroidota</taxon>
        <taxon>Chitinophagia</taxon>
        <taxon>Chitinophagales</taxon>
        <taxon>Chitinophagaceae</taxon>
        <taxon>Flavihumibacter</taxon>
    </lineage>
</organism>
<dbReference type="InterPro" id="IPR037066">
    <property type="entry name" value="Plug_dom_sf"/>
</dbReference>
<evidence type="ECO:0008006" key="4">
    <source>
        <dbReference type="Google" id="ProtNLM"/>
    </source>
</evidence>
<dbReference type="SUPFAM" id="SSF56935">
    <property type="entry name" value="Porins"/>
    <property type="match status" value="1"/>
</dbReference>
<evidence type="ECO:0000313" key="2">
    <source>
        <dbReference type="EMBL" id="GAO42157.1"/>
    </source>
</evidence>
<gene>
    <name evidence="2" type="ORF">FPE01S_01_11700</name>
</gene>
<dbReference type="RefSeq" id="WP_157473906.1">
    <property type="nucleotide sequence ID" value="NZ_BBWV01000001.1"/>
</dbReference>
<keyword evidence="1" id="KW-0732">Signal</keyword>
<dbReference type="AlphaFoldDB" id="A0A0E9MWN2"/>
<dbReference type="STRING" id="1220578.FPE01S_01_11700"/>
<dbReference type="Gene3D" id="2.170.130.10">
    <property type="entry name" value="TonB-dependent receptor, plug domain"/>
    <property type="match status" value="1"/>
</dbReference>
<dbReference type="Proteomes" id="UP000033121">
    <property type="component" value="Unassembled WGS sequence"/>
</dbReference>
<protein>
    <recommendedName>
        <fullName evidence="4">TonB-dependent receptor</fullName>
    </recommendedName>
</protein>
<evidence type="ECO:0000256" key="1">
    <source>
        <dbReference type="SAM" id="SignalP"/>
    </source>
</evidence>
<evidence type="ECO:0000313" key="3">
    <source>
        <dbReference type="Proteomes" id="UP000033121"/>
    </source>
</evidence>
<dbReference type="OrthoDB" id="679547at2"/>
<keyword evidence="3" id="KW-1185">Reference proteome</keyword>
<proteinExistence type="predicted"/>